<dbReference type="InterPro" id="IPR023418">
    <property type="entry name" value="Thyroxine_BS"/>
</dbReference>
<comment type="caution">
    <text evidence="9">The sequence shown here is derived from an EMBL/GenBank/DDBJ whole genome shotgun (WGS) entry which is preliminary data.</text>
</comment>
<organism evidence="9 10">
    <name type="scientific">Kineosporia mesophila</name>
    <dbReference type="NCBI Taxonomy" id="566012"/>
    <lineage>
        <taxon>Bacteria</taxon>
        <taxon>Bacillati</taxon>
        <taxon>Actinomycetota</taxon>
        <taxon>Actinomycetes</taxon>
        <taxon>Kineosporiales</taxon>
        <taxon>Kineosporiaceae</taxon>
        <taxon>Kineosporia</taxon>
    </lineage>
</organism>
<dbReference type="GO" id="GO:0016787">
    <property type="term" value="F:hydrolase activity"/>
    <property type="evidence" value="ECO:0007669"/>
    <property type="project" value="UniProtKB-KW"/>
</dbReference>
<keyword evidence="10" id="KW-1185">Reference proteome</keyword>
<dbReference type="InterPro" id="IPR036817">
    <property type="entry name" value="Transthyretin/HIU_hydrolase_sf"/>
</dbReference>
<dbReference type="PANTHER" id="PTHR10395">
    <property type="entry name" value="URICASE AND TRANSTHYRETIN-RELATED"/>
    <property type="match status" value="1"/>
</dbReference>
<dbReference type="InterPro" id="IPR000895">
    <property type="entry name" value="Transthyretin/HIU_hydrolase"/>
</dbReference>
<gene>
    <name evidence="9" type="primary">hiuH</name>
    <name evidence="9" type="ORF">GCM10022223_57190</name>
</gene>
<evidence type="ECO:0000256" key="2">
    <source>
        <dbReference type="ARBA" id="ARBA00002704"/>
    </source>
</evidence>
<evidence type="ECO:0000313" key="10">
    <source>
        <dbReference type="Proteomes" id="UP001501074"/>
    </source>
</evidence>
<dbReference type="PROSITE" id="PS00768">
    <property type="entry name" value="TRANSTHYRETIN_1"/>
    <property type="match status" value="1"/>
</dbReference>
<protein>
    <recommendedName>
        <fullName evidence="7">5-hydroxyisourate hydrolase</fullName>
        <shortName evidence="7">HIU hydrolase</shortName>
        <shortName evidence="7">HIUHase</shortName>
        <ecNumber evidence="7">3.5.2.17</ecNumber>
    </recommendedName>
</protein>
<evidence type="ECO:0000256" key="4">
    <source>
        <dbReference type="ARBA" id="ARBA00011881"/>
    </source>
</evidence>
<keyword evidence="6 7" id="KW-0378">Hydrolase</keyword>
<keyword evidence="5 7" id="KW-0659">Purine metabolism</keyword>
<comment type="catalytic activity">
    <reaction evidence="1 7">
        <text>5-hydroxyisourate + H2O = 5-hydroxy-2-oxo-4-ureido-2,5-dihydro-1H-imidazole-5-carboxylate + H(+)</text>
        <dbReference type="Rhea" id="RHEA:23736"/>
        <dbReference type="ChEBI" id="CHEBI:15377"/>
        <dbReference type="ChEBI" id="CHEBI:15378"/>
        <dbReference type="ChEBI" id="CHEBI:18072"/>
        <dbReference type="ChEBI" id="CHEBI:58639"/>
        <dbReference type="EC" id="3.5.2.17"/>
    </reaction>
</comment>
<dbReference type="RefSeq" id="WP_231484048.1">
    <property type="nucleotide sequence ID" value="NZ_BAAAZO010000011.1"/>
</dbReference>
<comment type="function">
    <text evidence="2">Catalyzes the hydrolysis of 5-hydroxyisourate (HIU) to 2-oxo-4-hydroxy-4-carboxy-5-ureidoimidazoline (OHCU).</text>
</comment>
<dbReference type="Pfam" id="PF00576">
    <property type="entry name" value="Transthyretin"/>
    <property type="match status" value="1"/>
</dbReference>
<dbReference type="InterPro" id="IPR023416">
    <property type="entry name" value="Transthyretin/HIU_hydrolase_d"/>
</dbReference>
<evidence type="ECO:0000259" key="8">
    <source>
        <dbReference type="Pfam" id="PF00576"/>
    </source>
</evidence>
<evidence type="ECO:0000313" key="9">
    <source>
        <dbReference type="EMBL" id="GAA3631668.1"/>
    </source>
</evidence>
<dbReference type="EMBL" id="BAAAZO010000011">
    <property type="protein sequence ID" value="GAA3631668.1"/>
    <property type="molecule type" value="Genomic_DNA"/>
</dbReference>
<dbReference type="NCBIfam" id="TIGR02962">
    <property type="entry name" value="hdxy_isourate"/>
    <property type="match status" value="1"/>
</dbReference>
<dbReference type="PANTHER" id="PTHR10395:SF7">
    <property type="entry name" value="5-HYDROXYISOURATE HYDROLASE"/>
    <property type="match status" value="1"/>
</dbReference>
<dbReference type="CDD" id="cd05822">
    <property type="entry name" value="TLP_HIUase"/>
    <property type="match status" value="1"/>
</dbReference>
<dbReference type="Proteomes" id="UP001501074">
    <property type="component" value="Unassembled WGS sequence"/>
</dbReference>
<comment type="subunit">
    <text evidence="4 7">Homotetramer.</text>
</comment>
<evidence type="ECO:0000256" key="6">
    <source>
        <dbReference type="ARBA" id="ARBA00022801"/>
    </source>
</evidence>
<proteinExistence type="inferred from homology"/>
<evidence type="ECO:0000256" key="1">
    <source>
        <dbReference type="ARBA" id="ARBA00001043"/>
    </source>
</evidence>
<evidence type="ECO:0000256" key="5">
    <source>
        <dbReference type="ARBA" id="ARBA00022631"/>
    </source>
</evidence>
<dbReference type="InterPro" id="IPR014306">
    <property type="entry name" value="Hydroxyisourate_hydrolase"/>
</dbReference>
<comment type="similarity">
    <text evidence="3 7">Belongs to the transthyretin family. 5-hydroxyisourate hydrolase subfamily.</text>
</comment>
<evidence type="ECO:0000256" key="7">
    <source>
        <dbReference type="RuleBase" id="RU361270"/>
    </source>
</evidence>
<sequence>MATLSTHVLDSGTGRPAEGMSVVLEGLTSGWTTRATARTDSDGRIRDWGSDEILTPGIFRLTFGTGEWFGQQGRDCFYPEVTVAFRITEDGHFHVPILLSAYAYSTYRGS</sequence>
<feature type="domain" description="Transthyretin/hydroxyisourate hydrolase" evidence="8">
    <location>
        <begin position="4"/>
        <end position="109"/>
    </location>
</feature>
<dbReference type="EC" id="3.5.2.17" evidence="7"/>
<evidence type="ECO:0000256" key="3">
    <source>
        <dbReference type="ARBA" id="ARBA00009850"/>
    </source>
</evidence>
<dbReference type="Gene3D" id="2.60.40.180">
    <property type="entry name" value="Transthyretin/hydroxyisourate hydrolase domain"/>
    <property type="match status" value="1"/>
</dbReference>
<dbReference type="SUPFAM" id="SSF49472">
    <property type="entry name" value="Transthyretin (synonym: prealbumin)"/>
    <property type="match status" value="1"/>
</dbReference>
<accession>A0ABP7AH20</accession>
<dbReference type="PRINTS" id="PR00189">
    <property type="entry name" value="TRNSTHYRETIN"/>
</dbReference>
<reference evidence="10" key="1">
    <citation type="journal article" date="2019" name="Int. J. Syst. Evol. Microbiol.">
        <title>The Global Catalogue of Microorganisms (GCM) 10K type strain sequencing project: providing services to taxonomists for standard genome sequencing and annotation.</title>
        <authorList>
            <consortium name="The Broad Institute Genomics Platform"/>
            <consortium name="The Broad Institute Genome Sequencing Center for Infectious Disease"/>
            <person name="Wu L."/>
            <person name="Ma J."/>
        </authorList>
    </citation>
    <scope>NUCLEOTIDE SEQUENCE [LARGE SCALE GENOMIC DNA]</scope>
    <source>
        <strain evidence="10">JCM 16902</strain>
    </source>
</reference>
<name>A0ABP7AH20_9ACTN</name>